<dbReference type="InterPro" id="IPR000182">
    <property type="entry name" value="GNAT_dom"/>
</dbReference>
<evidence type="ECO:0000259" key="1">
    <source>
        <dbReference type="PROSITE" id="PS51186"/>
    </source>
</evidence>
<evidence type="ECO:0000313" key="2">
    <source>
        <dbReference type="EMBL" id="MDA1358181.1"/>
    </source>
</evidence>
<sequence length="172" mass="18622">MQIRDARPEDWPAVWAFAAPIVASGEHFVWEPDTTEDRLRAYWIEKTAPASALVAVLEDGEEREGGSGGRVVGIAEIHPNQPGRGAHIANAGFMVDPSVRGKGIGRALGDAALARAKADGFTAMQFNAVVATNTRAVDLWHSLGFRTLAVLPETFRHPVEGLVGMHLMFREL</sequence>
<dbReference type="Proteomes" id="UP001146067">
    <property type="component" value="Unassembled WGS sequence"/>
</dbReference>
<name>A0A9X3SNS9_9ACTN</name>
<dbReference type="EMBL" id="JAPZVP010000001">
    <property type="protein sequence ID" value="MDA1358181.1"/>
    <property type="molecule type" value="Genomic_DNA"/>
</dbReference>
<dbReference type="SUPFAM" id="SSF55729">
    <property type="entry name" value="Acyl-CoA N-acyltransferases (Nat)"/>
    <property type="match status" value="1"/>
</dbReference>
<dbReference type="InterPro" id="IPR016181">
    <property type="entry name" value="Acyl_CoA_acyltransferase"/>
</dbReference>
<organism evidence="2 3">
    <name type="scientific">Glycomyces luteolus</name>
    <dbReference type="NCBI Taxonomy" id="2670330"/>
    <lineage>
        <taxon>Bacteria</taxon>
        <taxon>Bacillati</taxon>
        <taxon>Actinomycetota</taxon>
        <taxon>Actinomycetes</taxon>
        <taxon>Glycomycetales</taxon>
        <taxon>Glycomycetaceae</taxon>
        <taxon>Glycomyces</taxon>
    </lineage>
</organism>
<dbReference type="PANTHER" id="PTHR43138:SF1">
    <property type="entry name" value="N-ACETYLTRANSFERASE ACA1"/>
    <property type="match status" value="1"/>
</dbReference>
<comment type="caution">
    <text evidence="2">The sequence shown here is derived from an EMBL/GenBank/DDBJ whole genome shotgun (WGS) entry which is preliminary data.</text>
</comment>
<dbReference type="InterPro" id="IPR052742">
    <property type="entry name" value="Mito_N-acetyltransferase"/>
</dbReference>
<dbReference type="PROSITE" id="PS51186">
    <property type="entry name" value="GNAT"/>
    <property type="match status" value="1"/>
</dbReference>
<gene>
    <name evidence="2" type="ORF">O1R50_00985</name>
</gene>
<dbReference type="CDD" id="cd04301">
    <property type="entry name" value="NAT_SF"/>
    <property type="match status" value="1"/>
</dbReference>
<reference evidence="2" key="1">
    <citation type="submission" date="2022-12" db="EMBL/GenBank/DDBJ databases">
        <title>Gycomyces niveus sp.nov.,a novel actinomycete isolated from soil in Shouguan.</title>
        <authorList>
            <person name="Yang X."/>
        </authorList>
    </citation>
    <scope>NUCLEOTIDE SEQUENCE</scope>
    <source>
        <strain evidence="2">NEAU-A15</strain>
    </source>
</reference>
<proteinExistence type="predicted"/>
<dbReference type="PANTHER" id="PTHR43138">
    <property type="entry name" value="ACETYLTRANSFERASE, GNAT FAMILY"/>
    <property type="match status" value="1"/>
</dbReference>
<dbReference type="AlphaFoldDB" id="A0A9X3SNS9"/>
<accession>A0A9X3SNS9</accession>
<feature type="domain" description="N-acetyltransferase" evidence="1">
    <location>
        <begin position="1"/>
        <end position="170"/>
    </location>
</feature>
<dbReference type="Gene3D" id="3.40.630.30">
    <property type="match status" value="1"/>
</dbReference>
<dbReference type="RefSeq" id="WP_270107959.1">
    <property type="nucleotide sequence ID" value="NZ_JAPZVP010000001.1"/>
</dbReference>
<protein>
    <submittedName>
        <fullName evidence="2">N-acetyltransferase</fullName>
    </submittedName>
</protein>
<evidence type="ECO:0000313" key="3">
    <source>
        <dbReference type="Proteomes" id="UP001146067"/>
    </source>
</evidence>
<dbReference type="Pfam" id="PF00583">
    <property type="entry name" value="Acetyltransf_1"/>
    <property type="match status" value="1"/>
</dbReference>
<dbReference type="GO" id="GO:0016747">
    <property type="term" value="F:acyltransferase activity, transferring groups other than amino-acyl groups"/>
    <property type="evidence" value="ECO:0007669"/>
    <property type="project" value="InterPro"/>
</dbReference>
<keyword evidence="3" id="KW-1185">Reference proteome</keyword>